<feature type="region of interest" description="Disordered" evidence="1">
    <location>
        <begin position="179"/>
        <end position="256"/>
    </location>
</feature>
<dbReference type="InterPro" id="IPR011993">
    <property type="entry name" value="PH-like_dom_sf"/>
</dbReference>
<feature type="region of interest" description="Disordered" evidence="1">
    <location>
        <begin position="1509"/>
        <end position="1539"/>
    </location>
</feature>
<dbReference type="OMA" id="YSIWNKS"/>
<feature type="compositionally biased region" description="Polar residues" evidence="1">
    <location>
        <begin position="1526"/>
        <end position="1539"/>
    </location>
</feature>
<dbReference type="InterPro" id="IPR001849">
    <property type="entry name" value="PH_domain"/>
</dbReference>
<feature type="compositionally biased region" description="Gly residues" evidence="1">
    <location>
        <begin position="183"/>
        <end position="202"/>
    </location>
</feature>
<gene>
    <name evidence="3" type="ORF">DLAC_05177</name>
</gene>
<dbReference type="Gene3D" id="2.30.29.30">
    <property type="entry name" value="Pleckstrin-homology domain (PH domain)/Phosphotyrosine-binding domain (PTB)"/>
    <property type="match status" value="1"/>
</dbReference>
<feature type="region of interest" description="Disordered" evidence="1">
    <location>
        <begin position="65"/>
        <end position="157"/>
    </location>
</feature>
<feature type="compositionally biased region" description="Low complexity" evidence="1">
    <location>
        <begin position="203"/>
        <end position="221"/>
    </location>
</feature>
<feature type="region of interest" description="Disordered" evidence="1">
    <location>
        <begin position="1"/>
        <end position="51"/>
    </location>
</feature>
<sequence length="1539" mass="172339">MSSHLQLYNDGHRGSDGATGHQGSHGSDGVGGHGGTGGRGHDGNRGTDSGYISAKISSEHANINIDFSMNGTSTNSERRGLHQMDMGDPQNYLTLSSRGGDGGDGGRGGRGGDGGRGTRGHDATRHSNGTNGGRGGDGGSGGRGGDGGDSGHGSNIDIYNAENDMDLLMILHQTVPCTSAGTPGRGGDGGNGGSGGAGGAGGSSYSWQETTTSTNSEGRTTYHTVTHTNPGGFSGSSGSHGHGGASGSPGHRGRDGTFTINLKMEMSGSVIKYPSPYDFSVESISYIDTIGYNVIEPDAHVLVMVSHKNVGGMPSPSKQDIYCYFSNNEWVECEVINRVPMKRWIEPNEHVKIPKDVLVHIRDFHQIIGKLPREPFTKIGTFENQALVERVNLHFSRVAKRKDNFTIEYPVLESMIRGLDCITFGDESPICYSIWNKSLLSIGRNASVVNIAPGPNRLLYTTLKIHEHTRGGTTHIDPHDYLFRNYHGETFKQPEIGLYSDFNLHPSELKFFSGTFQFTNPDIKPYTRVLLESALFLGHVKHMDVPQAIQSRPFEIQLSEGFNPSELDCDFLLVPNNQTEFQEATFWKTKFSALGKKCNIWNINLYKDFNLAHLKKDGKSLLEDFRGKTIVFLNNGVVRDEKLHYAATYIRQNELFKAAQYHGINCLVVGKEFDMESQLVPMIQQSQWPTNFVYYQSPGKFLKSLKSGYIDDGKGTFKSNPNNQDHCCKVKVDDKVVWVSLFPQTKTLSIYKYFSDRYPLASYYLNKYELSDYSHGPDEDSKPDEASFTLSLTHKDIVLKFTKPQKSKHASIPLKTLYNDLEALVNANLTNQNNQITNLVNIILDETNLTGTLEIRPTNNGSYKKRFFELDLKNRLIYRYYDDKKSAKGKRFMDIHRFALTYGNAHLLEDDHHDICFQIVTCNQVYHLRCKDVNQYNEWVGKLSPFSVEYKQVFNEIPYQVKESVLTNPKARGFHLDPKSPIAEEPLVGVIPVHERFFFTKPKEKDVVKHIKKLNRKLQSRYPNQRNVYVYDYNPQSVSGLAKKSLGEIHVHRSLDKTSPHYVVMQLPTNEDIHNEKVLNQPNSFYSLVKALPFLGKLSALDYYVNLNAQVNTKITQDGFEKREVSGNMPMLSNLGLIMYALVSDITDEQCHFRQSKWRDSLSVSTLKLKLNCLNQLKRFQFKSRSGVHTLLSGIICEIGYHLKNICKNLKKSVLDTLMFRRRGTDVTNATLDLWEDIIKVHVFGYELKSDKPVKTQDEFEKDIIETYENQSKPYWEEFAITNSPQYGITQQDQKSEKLKINQDAVIQAYRIPPFSGSLTDSASSFDYKYMSKSAYTAAAHPFIPTMVVEERHTFGADNAARKQFINNLQVQQLGCPVDQTENSLLEVLESINSNKPKDIIFVQYDSPSDLPFSDNLSSANNNNNITTPAETKLVIDQSTTTTIPLTTSEIGATAVSTDLSITNQSFTTESNLQQSNLTTISMDQSSIQIETTPTSNNTIVEQVQPIIQEKIDEPQQPIQDKIDESSSLTPQTQEENLN</sequence>
<dbReference type="STRING" id="361077.A0A151ZIV9"/>
<protein>
    <recommendedName>
        <fullName evidence="2">PH domain-containing protein</fullName>
    </recommendedName>
</protein>
<dbReference type="InterPro" id="IPR057692">
    <property type="entry name" value="DUF7932"/>
</dbReference>
<dbReference type="EMBL" id="LODT01000025">
    <property type="protein sequence ID" value="KYQ93784.1"/>
    <property type="molecule type" value="Genomic_DNA"/>
</dbReference>
<feature type="domain" description="PH" evidence="2">
    <location>
        <begin position="846"/>
        <end position="948"/>
    </location>
</feature>
<reference evidence="3 4" key="1">
    <citation type="submission" date="2015-12" db="EMBL/GenBank/DDBJ databases">
        <title>Dictyostelia acquired genes for synthesis and detection of signals that induce cell-type specialization by lateral gene transfer from prokaryotes.</title>
        <authorList>
            <person name="Gloeckner G."/>
            <person name="Schaap P."/>
        </authorList>
    </citation>
    <scope>NUCLEOTIDE SEQUENCE [LARGE SCALE GENOMIC DNA]</scope>
    <source>
        <strain evidence="3 4">TK</strain>
    </source>
</reference>
<organism evidence="3 4">
    <name type="scientific">Tieghemostelium lacteum</name>
    <name type="common">Slime mold</name>
    <name type="synonym">Dictyostelium lacteum</name>
    <dbReference type="NCBI Taxonomy" id="361077"/>
    <lineage>
        <taxon>Eukaryota</taxon>
        <taxon>Amoebozoa</taxon>
        <taxon>Evosea</taxon>
        <taxon>Eumycetozoa</taxon>
        <taxon>Dictyostelia</taxon>
        <taxon>Dictyosteliales</taxon>
        <taxon>Raperosteliaceae</taxon>
        <taxon>Tieghemostelium</taxon>
    </lineage>
</organism>
<proteinExistence type="predicted"/>
<dbReference type="SUPFAM" id="SSF50729">
    <property type="entry name" value="PH domain-like"/>
    <property type="match status" value="1"/>
</dbReference>
<evidence type="ECO:0000313" key="4">
    <source>
        <dbReference type="Proteomes" id="UP000076078"/>
    </source>
</evidence>
<accession>A0A151ZIV9</accession>
<keyword evidence="4" id="KW-1185">Reference proteome</keyword>
<dbReference type="OrthoDB" id="17903at2759"/>
<dbReference type="Proteomes" id="UP000076078">
    <property type="component" value="Unassembled WGS sequence"/>
</dbReference>
<evidence type="ECO:0000256" key="1">
    <source>
        <dbReference type="SAM" id="MobiDB-lite"/>
    </source>
</evidence>
<dbReference type="SMART" id="SM00233">
    <property type="entry name" value="PH"/>
    <property type="match status" value="1"/>
</dbReference>
<evidence type="ECO:0000259" key="2">
    <source>
        <dbReference type="PROSITE" id="PS50003"/>
    </source>
</evidence>
<feature type="compositionally biased region" description="Gly residues" evidence="1">
    <location>
        <begin position="130"/>
        <end position="151"/>
    </location>
</feature>
<feature type="compositionally biased region" description="Polar residues" evidence="1">
    <location>
        <begin position="65"/>
        <end position="75"/>
    </location>
</feature>
<name>A0A151ZIV9_TIELA</name>
<dbReference type="InParanoid" id="A0A151ZIV9"/>
<dbReference type="Pfam" id="PF25560">
    <property type="entry name" value="DUF7932"/>
    <property type="match status" value="1"/>
</dbReference>
<feature type="compositionally biased region" description="Gly residues" evidence="1">
    <location>
        <begin position="26"/>
        <end position="38"/>
    </location>
</feature>
<dbReference type="PROSITE" id="PS50003">
    <property type="entry name" value="PH_DOMAIN"/>
    <property type="match status" value="1"/>
</dbReference>
<feature type="compositionally biased region" description="Gly residues" evidence="1">
    <location>
        <begin position="232"/>
        <end position="247"/>
    </location>
</feature>
<evidence type="ECO:0000313" key="3">
    <source>
        <dbReference type="EMBL" id="KYQ93784.1"/>
    </source>
</evidence>
<comment type="caution">
    <text evidence="3">The sequence shown here is derived from an EMBL/GenBank/DDBJ whole genome shotgun (WGS) entry which is preliminary data.</text>
</comment>
<feature type="compositionally biased region" description="Gly residues" evidence="1">
    <location>
        <begin position="99"/>
        <end position="117"/>
    </location>
</feature>